<reference evidence="1" key="1">
    <citation type="submission" date="2022-02" db="EMBL/GenBank/DDBJ databases">
        <title>Plant Genome Project.</title>
        <authorList>
            <person name="Zhang R.-G."/>
        </authorList>
    </citation>
    <scope>NUCLEOTIDE SEQUENCE</scope>
    <source>
        <strain evidence="1">AT1</strain>
    </source>
</reference>
<proteinExistence type="predicted"/>
<comment type="caution">
    <text evidence="1">The sequence shown here is derived from an EMBL/GenBank/DDBJ whole genome shotgun (WGS) entry which is preliminary data.</text>
</comment>
<protein>
    <submittedName>
        <fullName evidence="1">Uncharacterized protein</fullName>
    </submittedName>
</protein>
<gene>
    <name evidence="1" type="ORF">RHMOL_Rhmol01G0196100</name>
</gene>
<sequence length="344" mass="38282">MEAKPIPNLFIIIILALTFTVTSTYSLPFVVFHGIADKCSGTGVTRFTELLSNWSGAEGYCIEIGNGVWDSWFMPLTKQTTIACEKVVKLSGNVKNMSELSEGYNIVGLSQGNMVGRGVVEFCDGAPQVKNFISLAGPHAGIASLPFCGSGVLCILVDYLVKLAVYKSYVQEHLAPANYLKVPTDIDGYIEGCTFLPELNNEHVNHKNSTYKERFASLENLVLIMFEKDKVLVPKETSLFGYYPDGNWSTVLPAQETKLYTEDWIGLKTLDEAGKVKFINVSGGHLDISTSDMLKYIVPYLEDDESSIHQPVTKSYHSWLSSIWNFIKELVGFSEDRILLYTSY</sequence>
<dbReference type="EMBL" id="CM046388">
    <property type="protein sequence ID" value="KAI8572407.1"/>
    <property type="molecule type" value="Genomic_DNA"/>
</dbReference>
<name>A0ACC0Q2Y9_RHOML</name>
<organism evidence="1 2">
    <name type="scientific">Rhododendron molle</name>
    <name type="common">Chinese azalea</name>
    <name type="synonym">Azalea mollis</name>
    <dbReference type="NCBI Taxonomy" id="49168"/>
    <lineage>
        <taxon>Eukaryota</taxon>
        <taxon>Viridiplantae</taxon>
        <taxon>Streptophyta</taxon>
        <taxon>Embryophyta</taxon>
        <taxon>Tracheophyta</taxon>
        <taxon>Spermatophyta</taxon>
        <taxon>Magnoliopsida</taxon>
        <taxon>eudicotyledons</taxon>
        <taxon>Gunneridae</taxon>
        <taxon>Pentapetalae</taxon>
        <taxon>asterids</taxon>
        <taxon>Ericales</taxon>
        <taxon>Ericaceae</taxon>
        <taxon>Ericoideae</taxon>
        <taxon>Rhodoreae</taxon>
        <taxon>Rhododendron</taxon>
    </lineage>
</organism>
<dbReference type="Proteomes" id="UP001062846">
    <property type="component" value="Chromosome 1"/>
</dbReference>
<accession>A0ACC0Q2Y9</accession>
<evidence type="ECO:0000313" key="2">
    <source>
        <dbReference type="Proteomes" id="UP001062846"/>
    </source>
</evidence>
<keyword evidence="2" id="KW-1185">Reference proteome</keyword>
<evidence type="ECO:0000313" key="1">
    <source>
        <dbReference type="EMBL" id="KAI8572407.1"/>
    </source>
</evidence>